<keyword evidence="10" id="KW-1185">Reference proteome</keyword>
<comment type="caution">
    <text evidence="9">The sequence shown here is derived from an EMBL/GenBank/DDBJ whole genome shotgun (WGS) entry which is preliminary data.</text>
</comment>
<feature type="transmembrane region" description="Helical" evidence="7">
    <location>
        <begin position="395"/>
        <end position="414"/>
    </location>
</feature>
<feature type="transmembrane region" description="Helical" evidence="7">
    <location>
        <begin position="103"/>
        <end position="126"/>
    </location>
</feature>
<dbReference type="SUPFAM" id="SSF103473">
    <property type="entry name" value="MFS general substrate transporter"/>
    <property type="match status" value="1"/>
</dbReference>
<keyword evidence="2" id="KW-0813">Transport</keyword>
<evidence type="ECO:0000256" key="6">
    <source>
        <dbReference type="ARBA" id="ARBA00023136"/>
    </source>
</evidence>
<feature type="transmembrane region" description="Helical" evidence="7">
    <location>
        <begin position="329"/>
        <end position="355"/>
    </location>
</feature>
<dbReference type="InterPro" id="IPR050171">
    <property type="entry name" value="MFS_Transporters"/>
</dbReference>
<evidence type="ECO:0000256" key="4">
    <source>
        <dbReference type="ARBA" id="ARBA00022692"/>
    </source>
</evidence>
<evidence type="ECO:0000259" key="8">
    <source>
        <dbReference type="PROSITE" id="PS50850"/>
    </source>
</evidence>
<reference evidence="9" key="2">
    <citation type="submission" date="2020-09" db="EMBL/GenBank/DDBJ databases">
        <authorList>
            <person name="Sun Q."/>
            <person name="Zhou Y."/>
        </authorList>
    </citation>
    <scope>NUCLEOTIDE SEQUENCE</scope>
    <source>
        <strain evidence="9">CGMCC 4.7679</strain>
    </source>
</reference>
<dbReference type="InterPro" id="IPR036259">
    <property type="entry name" value="MFS_trans_sf"/>
</dbReference>
<dbReference type="Pfam" id="PF07690">
    <property type="entry name" value="MFS_1"/>
    <property type="match status" value="1"/>
</dbReference>
<dbReference type="GO" id="GO:0005886">
    <property type="term" value="C:plasma membrane"/>
    <property type="evidence" value="ECO:0007669"/>
    <property type="project" value="UniProtKB-SubCell"/>
</dbReference>
<name>A0A8H9IND2_9PSEU</name>
<keyword evidence="6 7" id="KW-0472">Membrane</keyword>
<feature type="transmembrane region" description="Helical" evidence="7">
    <location>
        <begin position="274"/>
        <end position="295"/>
    </location>
</feature>
<evidence type="ECO:0000256" key="1">
    <source>
        <dbReference type="ARBA" id="ARBA00004651"/>
    </source>
</evidence>
<feature type="transmembrane region" description="Helical" evidence="7">
    <location>
        <begin position="244"/>
        <end position="268"/>
    </location>
</feature>
<feature type="transmembrane region" description="Helical" evidence="7">
    <location>
        <begin position="302"/>
        <end position="323"/>
    </location>
</feature>
<organism evidence="9 10">
    <name type="scientific">Amycolatopsis bartoniae</name>
    <dbReference type="NCBI Taxonomy" id="941986"/>
    <lineage>
        <taxon>Bacteria</taxon>
        <taxon>Bacillati</taxon>
        <taxon>Actinomycetota</taxon>
        <taxon>Actinomycetes</taxon>
        <taxon>Pseudonocardiales</taxon>
        <taxon>Pseudonocardiaceae</taxon>
        <taxon>Amycolatopsis</taxon>
    </lineage>
</organism>
<keyword evidence="3" id="KW-1003">Cell membrane</keyword>
<evidence type="ECO:0000313" key="9">
    <source>
        <dbReference type="EMBL" id="GHF37305.1"/>
    </source>
</evidence>
<feature type="transmembrane region" description="Helical" evidence="7">
    <location>
        <begin position="71"/>
        <end position="91"/>
    </location>
</feature>
<comment type="subcellular location">
    <subcellularLocation>
        <location evidence="1">Cell membrane</location>
        <topology evidence="1">Multi-pass membrane protein</topology>
    </subcellularLocation>
</comment>
<feature type="transmembrane region" description="Helical" evidence="7">
    <location>
        <begin position="34"/>
        <end position="51"/>
    </location>
</feature>
<evidence type="ECO:0000256" key="5">
    <source>
        <dbReference type="ARBA" id="ARBA00022989"/>
    </source>
</evidence>
<dbReference type="EMBL" id="BNAV01000001">
    <property type="protein sequence ID" value="GHF37305.1"/>
    <property type="molecule type" value="Genomic_DNA"/>
</dbReference>
<dbReference type="Proteomes" id="UP000658656">
    <property type="component" value="Unassembled WGS sequence"/>
</dbReference>
<dbReference type="InterPro" id="IPR011701">
    <property type="entry name" value="MFS"/>
</dbReference>
<feature type="transmembrane region" description="Helical" evidence="7">
    <location>
        <begin position="162"/>
        <end position="183"/>
    </location>
</feature>
<evidence type="ECO:0000256" key="3">
    <source>
        <dbReference type="ARBA" id="ARBA00022475"/>
    </source>
</evidence>
<dbReference type="PROSITE" id="PS50850">
    <property type="entry name" value="MFS"/>
    <property type="match status" value="1"/>
</dbReference>
<dbReference type="InterPro" id="IPR020846">
    <property type="entry name" value="MFS_dom"/>
</dbReference>
<sequence>MAADELRGAAARVRLDPVVTGSTTQSPARAGARGWTAVVLLAAAFAVAMLGTTLPTPLYPDYQRLFGFGELMTTVVFATYAVGVAAALLAFGRWSDQLGRRPMLLAGLALSAVSALVFTFAGSTAWLFPGRVLSGLSAGIFTGTATAAVVDVAPAHGRARASLVAAAANMGGLGLGPLLAGVLAEYAPDRLRLCYLVDLGLVVLAVVAVLLVAEPVERARHPRLGPQKIAVPAEMRGAFVRAGIAGFAGFAVLGLFTAVSPAFLGTVLHHTDRALVGVVVLALFAASTAGQVLSARLGERPAMVTGCAGLIAGMALIGVSLPLASLPVLLAGAVVAGLGQGMGFRAGLTALTAAAPAGQRGELTSSYFLVLYVGITLPVIGVGAATTAFGLVRSGVVFAAGVAVLAAVALVLLLRRTGSR</sequence>
<feature type="transmembrane region" description="Helical" evidence="7">
    <location>
        <begin position="132"/>
        <end position="150"/>
    </location>
</feature>
<proteinExistence type="predicted"/>
<accession>A0A8H9IND2</accession>
<dbReference type="AlphaFoldDB" id="A0A8H9IND2"/>
<evidence type="ECO:0000313" key="10">
    <source>
        <dbReference type="Proteomes" id="UP000658656"/>
    </source>
</evidence>
<feature type="transmembrane region" description="Helical" evidence="7">
    <location>
        <begin position="367"/>
        <end position="389"/>
    </location>
</feature>
<evidence type="ECO:0000256" key="2">
    <source>
        <dbReference type="ARBA" id="ARBA00022448"/>
    </source>
</evidence>
<feature type="transmembrane region" description="Helical" evidence="7">
    <location>
        <begin position="195"/>
        <end position="213"/>
    </location>
</feature>
<evidence type="ECO:0000256" key="7">
    <source>
        <dbReference type="SAM" id="Phobius"/>
    </source>
</evidence>
<protein>
    <submittedName>
        <fullName evidence="9">MFS transporter</fullName>
    </submittedName>
</protein>
<feature type="domain" description="Major facilitator superfamily (MFS) profile" evidence="8">
    <location>
        <begin position="37"/>
        <end position="418"/>
    </location>
</feature>
<reference evidence="9" key="1">
    <citation type="journal article" date="2014" name="Int. J. Syst. Evol. Microbiol.">
        <title>Complete genome sequence of Corynebacterium casei LMG S-19264T (=DSM 44701T), isolated from a smear-ripened cheese.</title>
        <authorList>
            <consortium name="US DOE Joint Genome Institute (JGI-PGF)"/>
            <person name="Walter F."/>
            <person name="Albersmeier A."/>
            <person name="Kalinowski J."/>
            <person name="Ruckert C."/>
        </authorList>
    </citation>
    <scope>NUCLEOTIDE SEQUENCE</scope>
    <source>
        <strain evidence="9">CGMCC 4.7679</strain>
    </source>
</reference>
<dbReference type="PANTHER" id="PTHR23517">
    <property type="entry name" value="RESISTANCE PROTEIN MDTM, PUTATIVE-RELATED-RELATED"/>
    <property type="match status" value="1"/>
</dbReference>
<keyword evidence="4 7" id="KW-0812">Transmembrane</keyword>
<dbReference type="GO" id="GO:0022857">
    <property type="term" value="F:transmembrane transporter activity"/>
    <property type="evidence" value="ECO:0007669"/>
    <property type="project" value="InterPro"/>
</dbReference>
<dbReference type="PANTHER" id="PTHR23517:SF13">
    <property type="entry name" value="MAJOR FACILITATOR SUPERFAMILY MFS_1"/>
    <property type="match status" value="1"/>
</dbReference>
<dbReference type="Gene3D" id="1.20.1250.20">
    <property type="entry name" value="MFS general substrate transporter like domains"/>
    <property type="match status" value="1"/>
</dbReference>
<gene>
    <name evidence="9" type="ORF">GCM10017566_08070</name>
</gene>
<keyword evidence="5 7" id="KW-1133">Transmembrane helix</keyword>
<dbReference type="RefSeq" id="WP_229880290.1">
    <property type="nucleotide sequence ID" value="NZ_BNAV01000001.1"/>
</dbReference>